<reference evidence="2 3" key="1">
    <citation type="submission" date="2016-11" db="EMBL/GenBank/DDBJ databases">
        <authorList>
            <person name="Jaros S."/>
            <person name="Januszkiewicz K."/>
            <person name="Wedrychowicz H."/>
        </authorList>
    </citation>
    <scope>NUCLEOTIDE SEQUENCE [LARGE SCALE GENOMIC DNA]</scope>
    <source>
        <strain evidence="2">NCIMB 2154T</strain>
    </source>
</reference>
<dbReference type="GeneID" id="47721956"/>
<dbReference type="AlphaFoldDB" id="A0A2H1E6F4"/>
<dbReference type="RefSeq" id="WP_100210594.1">
    <property type="nucleotide sequence ID" value="NZ_CP138495.1"/>
</dbReference>
<name>A0A2H1E6F4_9FLAO</name>
<evidence type="ECO:0000313" key="2">
    <source>
        <dbReference type="EMBL" id="SFZ80259.1"/>
    </source>
</evidence>
<keyword evidence="1" id="KW-0175">Coiled coil</keyword>
<protein>
    <recommendedName>
        <fullName evidence="4">MukB N-terminal domain-containing protein</fullName>
    </recommendedName>
</protein>
<dbReference type="Gene3D" id="3.40.1140.10">
    <property type="match status" value="1"/>
</dbReference>
<evidence type="ECO:0000256" key="1">
    <source>
        <dbReference type="SAM" id="Coils"/>
    </source>
</evidence>
<evidence type="ECO:0000313" key="3">
    <source>
        <dbReference type="Proteomes" id="UP000231564"/>
    </source>
</evidence>
<sequence length="1068" mass="125715">MKKYPRIYSLGSINIIHHQEFDYEFHPFRTDFTGESGVGKSIITDLIQLILIGSTHYKSSTKGQDERPYNSLVIETPSKGDYGYAYLNIEIAKEEYLLIGSYIERRSKKTQAFMVQKSLDFEKDKLVPFNKPFTVEDFEKEDKWMTLQEFHNHINTNNHLGCKIYNLFKDYHQVLFVNKLLPIDVFSSNSDLEDYAKILQAFARRGIDIKTDMNLQEFLHGKSMKSKFYNQFQEAVKKMEDSIKSHRENHQEVLEIKKKNKLIKKLNDLKITKDNAFVKYNQARFCFNNYKLSQIDNVINQAVKTYFTAISNIKALRTLKNDTIDKYYTSLQNLNKEESDLKKENENLEITVAFFKIVDEAIRLMSLKTSDAVKIAYHAFKKNEIDINRYDQLQKELQLQGLEKHFNTLDHTKTFKEIVNLLQERISQNKAEVNKYKELINFNDYKNPKSMAYWVINQARGLNLQEESIIRHFFDIDTIKPKKINENSRYLPNPNEILEALKNCKKEPENNGFWIVLSGLHIFVKETKTPIFKTINIEELKKIFKSDNQNLKIQLEEKETILKINKKLYEFVLEHLTEPDTDLKIWLNRNNLQKQAKQQKEVFRRFENHNFDDEIIKYSEKDRITAKFDKTKKRLAKISVEIRKFDSLQTELNKIEIHSLPDNNPQLINLAKRYKIETNPVSKITIKEDSFLLDFITQHTKTIEHLNIEEGIKEKIKEKKELETELETLKLKYTYINNLDNFIEESEYNEKFKTYKDADESYWDEIRAILIAYELTNKQEQLKGEQSFIELAKMLFPSEIFKNVAFNETTILDEIEKYLEKIIEANAKINQNKLIAIKDILDELRTEISKEIEINKEIRKFFKEDYAEITGDNNAFLDIKLSNTISLNWITEYLQKLSKVDFGLFDYQESLNSKNEKLPSLKDKLLYAYKQFSKTPEPDISVRKLLNPYSYYTLDYKMITKSGKLNSGSTGQTYTSIALLCIAKLSLKNGNTNKVKPIPGLRFMSIDEAEGIGSNFDTLSEIAKRFDYQIISLSISPNKLKKENQYTYRLTKIKGEERANHHPSVIFS</sequence>
<dbReference type="EMBL" id="LT634361">
    <property type="protein sequence ID" value="SFZ80259.1"/>
    <property type="molecule type" value="Genomic_DNA"/>
</dbReference>
<keyword evidence="3" id="KW-1185">Reference proteome</keyword>
<accession>A0A2H1E6F4</accession>
<evidence type="ECO:0008006" key="4">
    <source>
        <dbReference type="Google" id="ProtNLM"/>
    </source>
</evidence>
<proteinExistence type="predicted"/>
<gene>
    <name evidence="2" type="ORF">MARIT_0351</name>
</gene>
<feature type="coiled-coil region" evidence="1">
    <location>
        <begin position="324"/>
        <end position="351"/>
    </location>
</feature>
<dbReference type="KEGG" id="tmar:MARIT_0351"/>
<feature type="coiled-coil region" evidence="1">
    <location>
        <begin position="705"/>
        <end position="732"/>
    </location>
</feature>
<organism evidence="2 3">
    <name type="scientific">Tenacibaculum maritimum NCIMB 2154</name>
    <dbReference type="NCBI Taxonomy" id="1349785"/>
    <lineage>
        <taxon>Bacteria</taxon>
        <taxon>Pseudomonadati</taxon>
        <taxon>Bacteroidota</taxon>
        <taxon>Flavobacteriia</taxon>
        <taxon>Flavobacteriales</taxon>
        <taxon>Flavobacteriaceae</taxon>
        <taxon>Tenacibaculum</taxon>
    </lineage>
</organism>
<dbReference type="Proteomes" id="UP000231564">
    <property type="component" value="Chromosome MARIT"/>
</dbReference>
<dbReference type="OrthoDB" id="603257at2"/>